<evidence type="ECO:0008006" key="4">
    <source>
        <dbReference type="Google" id="ProtNLM"/>
    </source>
</evidence>
<keyword evidence="3" id="KW-1185">Reference proteome</keyword>
<feature type="compositionally biased region" description="Basic and acidic residues" evidence="1">
    <location>
        <begin position="1"/>
        <end position="12"/>
    </location>
</feature>
<dbReference type="EMBL" id="JAVDBT010000002">
    <property type="protein sequence ID" value="MDQ2065350.1"/>
    <property type="molecule type" value="Genomic_DNA"/>
</dbReference>
<gene>
    <name evidence="2" type="ORF">Q9295_03105</name>
</gene>
<evidence type="ECO:0000256" key="1">
    <source>
        <dbReference type="SAM" id="MobiDB-lite"/>
    </source>
</evidence>
<name>A0ABU0VVT7_9RHOB</name>
<evidence type="ECO:0000313" key="3">
    <source>
        <dbReference type="Proteomes" id="UP001239680"/>
    </source>
</evidence>
<evidence type="ECO:0000313" key="2">
    <source>
        <dbReference type="EMBL" id="MDQ2065350.1"/>
    </source>
</evidence>
<sequence length="180" mass="20003">MFRITHKDREQNATDPLMGVEQPKPMVQTTAVGMSLKIGSLVDAPLCPKGLILMCGEIGENSTELSRWAERMRAQVMVVPHHSIPLEWLKKYAPSLDFVIVDADHVGDSGATIDTCLYLRRAVPHLPLVLLSRKVRAHDFTCERMPACDVTLKPPLLHTALTMGIQAAYRNNGTYQMVAN</sequence>
<accession>A0ABU0VVT7</accession>
<dbReference type="RefSeq" id="WP_306679040.1">
    <property type="nucleotide sequence ID" value="NZ_JAVDBT010000002.1"/>
</dbReference>
<comment type="caution">
    <text evidence="2">The sequence shown here is derived from an EMBL/GenBank/DDBJ whole genome shotgun (WGS) entry which is preliminary data.</text>
</comment>
<feature type="region of interest" description="Disordered" evidence="1">
    <location>
        <begin position="1"/>
        <end position="20"/>
    </location>
</feature>
<dbReference type="Proteomes" id="UP001239680">
    <property type="component" value="Unassembled WGS sequence"/>
</dbReference>
<organism evidence="2 3">
    <name type="scientific">Pseudogemmobacter lacusdianii</name>
    <dbReference type="NCBI Taxonomy" id="3069608"/>
    <lineage>
        <taxon>Bacteria</taxon>
        <taxon>Pseudomonadati</taxon>
        <taxon>Pseudomonadota</taxon>
        <taxon>Alphaproteobacteria</taxon>
        <taxon>Rhodobacterales</taxon>
        <taxon>Paracoccaceae</taxon>
        <taxon>Pseudogemmobacter</taxon>
    </lineage>
</organism>
<protein>
    <recommendedName>
        <fullName evidence="4">Response regulatory domain-containing protein</fullName>
    </recommendedName>
</protein>
<proteinExistence type="predicted"/>
<reference evidence="2 3" key="1">
    <citation type="submission" date="2023-08" db="EMBL/GenBank/DDBJ databases">
        <title>Characterization of two Paracoccaceae strains isolated from Phycosphere and proposal of Xinfangfangia lacusdiani sp. nov.</title>
        <authorList>
            <person name="Deng Y."/>
            <person name="Zhang Y.Q."/>
        </authorList>
    </citation>
    <scope>NUCLEOTIDE SEQUENCE [LARGE SCALE GENOMIC DNA]</scope>
    <source>
        <strain evidence="2 3">CPCC 101601</strain>
    </source>
</reference>